<reference evidence="14 15" key="1">
    <citation type="submission" date="2024-01" db="EMBL/GenBank/DDBJ databases">
        <authorList>
            <person name="Alioto T."/>
            <person name="Alioto T."/>
            <person name="Gomez Garrido J."/>
        </authorList>
    </citation>
    <scope>NUCLEOTIDE SEQUENCE [LARGE SCALE GENOMIC DNA]</scope>
</reference>
<evidence type="ECO:0000313" key="15">
    <source>
        <dbReference type="Proteomes" id="UP001314229"/>
    </source>
</evidence>
<comment type="subcellular location">
    <subcellularLocation>
        <location evidence="1">Nucleus</location>
    </subcellularLocation>
</comment>
<feature type="compositionally biased region" description="Pro residues" evidence="12">
    <location>
        <begin position="69"/>
        <end position="81"/>
    </location>
</feature>
<dbReference type="PROSITE" id="PS00036">
    <property type="entry name" value="BZIP_BASIC"/>
    <property type="match status" value="1"/>
</dbReference>
<dbReference type="AlphaFoldDB" id="A0AAV1NUY1"/>
<dbReference type="PROSITE" id="PS50217">
    <property type="entry name" value="BZIP"/>
    <property type="match status" value="1"/>
</dbReference>
<feature type="region of interest" description="Disordered" evidence="12">
    <location>
        <begin position="317"/>
        <end position="368"/>
    </location>
</feature>
<dbReference type="GO" id="GO:1990589">
    <property type="term" value="C:ATF4-CREB1 transcription factor complex"/>
    <property type="evidence" value="ECO:0007669"/>
    <property type="project" value="TreeGrafter"/>
</dbReference>
<keyword evidence="15" id="KW-1185">Reference proteome</keyword>
<dbReference type="GO" id="GO:0001228">
    <property type="term" value="F:DNA-binding transcription activator activity, RNA polymerase II-specific"/>
    <property type="evidence" value="ECO:0007669"/>
    <property type="project" value="TreeGrafter"/>
</dbReference>
<dbReference type="CDD" id="cd14692">
    <property type="entry name" value="bZIP_ATF4"/>
    <property type="match status" value="1"/>
</dbReference>
<feature type="region of interest" description="Disordered" evidence="12">
    <location>
        <begin position="383"/>
        <end position="408"/>
    </location>
</feature>
<keyword evidence="8" id="KW-0010">Activator</keyword>
<sequence length="453" mass="48508">MTMMMTNSQFGLEDMEALLWEPSSPMVDAIGSMLFHPDQEEQHEGGGSSMEGATSPVSSLTSSSLSSSSPPPFYSPPPSPPAVLLHGDKAGTESELLSLPWLGHSGQLRCTQTVLDCGKEDAFGDLDWMAERMDLSEFDLDSLIGSCSPAEESPSSPEDLLASLDCPMELDSLPIPALSTPALSSLPTASPSILPVTLPSVCSDPPVIPAVEPASHIDGQEVPSPCLCVPEPQEELEIKSEPASPDPSSHLVDSPSSPVYTLDLGSEVDVSESEVKPVVASVVPQVPRLVLSLSPTRIVLVLAPKNEIGITTTTVTTTSEVIHSSPPASPPQKSSRSRPYPEPKYKAIPASPSATSVKVKTLPGAGGEERTSLKVVKNKKIKKMEQNKTAATRYRQKKRVEQESLSAEHEVLERKNMELTEKAESMAREIEYLKELMAEVRSTRVKKGLSADP</sequence>
<dbReference type="Gene3D" id="1.20.5.170">
    <property type="match status" value="1"/>
</dbReference>
<comment type="caution">
    <text evidence="14">The sequence shown here is derived from an EMBL/GenBank/DDBJ whole genome shotgun (WGS) entry which is preliminary data.</text>
</comment>
<dbReference type="GO" id="GO:0000977">
    <property type="term" value="F:RNA polymerase II transcription regulatory region sequence-specific DNA binding"/>
    <property type="evidence" value="ECO:0007669"/>
    <property type="project" value="TreeGrafter"/>
</dbReference>
<evidence type="ECO:0000256" key="1">
    <source>
        <dbReference type="ARBA" id="ARBA00004123"/>
    </source>
</evidence>
<evidence type="ECO:0000259" key="13">
    <source>
        <dbReference type="PROSITE" id="PS50217"/>
    </source>
</evidence>
<feature type="compositionally biased region" description="Low complexity" evidence="12">
    <location>
        <begin position="55"/>
        <end position="68"/>
    </location>
</feature>
<dbReference type="Proteomes" id="UP001314229">
    <property type="component" value="Unassembled WGS sequence"/>
</dbReference>
<evidence type="ECO:0000256" key="3">
    <source>
        <dbReference type="ARBA" id="ARBA00018846"/>
    </source>
</evidence>
<dbReference type="PANTHER" id="PTHR13044">
    <property type="entry name" value="ACTIVATING TRANSCRIPTION FACTOR ATF 4/5"/>
    <property type="match status" value="1"/>
</dbReference>
<evidence type="ECO:0000256" key="5">
    <source>
        <dbReference type="ARBA" id="ARBA00023015"/>
    </source>
</evidence>
<dbReference type="InterPro" id="IPR046347">
    <property type="entry name" value="bZIP_sf"/>
</dbReference>
<keyword evidence="10" id="KW-0539">Nucleus</keyword>
<dbReference type="EMBL" id="CAWUFR010000064">
    <property type="protein sequence ID" value="CAK6963386.1"/>
    <property type="molecule type" value="Genomic_DNA"/>
</dbReference>
<feature type="domain" description="BZIP" evidence="13">
    <location>
        <begin position="377"/>
        <end position="440"/>
    </location>
</feature>
<dbReference type="SMART" id="SM00338">
    <property type="entry name" value="BRLZ"/>
    <property type="match status" value="1"/>
</dbReference>
<evidence type="ECO:0000256" key="7">
    <source>
        <dbReference type="ARBA" id="ARBA00023125"/>
    </source>
</evidence>
<keyword evidence="9" id="KW-0804">Transcription</keyword>
<evidence type="ECO:0000256" key="8">
    <source>
        <dbReference type="ARBA" id="ARBA00023159"/>
    </source>
</evidence>
<feature type="region of interest" description="Disordered" evidence="12">
    <location>
        <begin position="30"/>
        <end position="87"/>
    </location>
</feature>
<dbReference type="GO" id="GO:0048511">
    <property type="term" value="P:rhythmic process"/>
    <property type="evidence" value="ECO:0007669"/>
    <property type="project" value="UniProtKB-KW"/>
</dbReference>
<evidence type="ECO:0000256" key="4">
    <source>
        <dbReference type="ARBA" id="ARBA00022491"/>
    </source>
</evidence>
<dbReference type="SUPFAM" id="SSF57959">
    <property type="entry name" value="Leucine zipper domain"/>
    <property type="match status" value="1"/>
</dbReference>
<organism evidence="14 15">
    <name type="scientific">Scomber scombrus</name>
    <name type="common">Atlantic mackerel</name>
    <name type="synonym">Scomber vernalis</name>
    <dbReference type="NCBI Taxonomy" id="13677"/>
    <lineage>
        <taxon>Eukaryota</taxon>
        <taxon>Metazoa</taxon>
        <taxon>Chordata</taxon>
        <taxon>Craniata</taxon>
        <taxon>Vertebrata</taxon>
        <taxon>Euteleostomi</taxon>
        <taxon>Actinopterygii</taxon>
        <taxon>Neopterygii</taxon>
        <taxon>Teleostei</taxon>
        <taxon>Neoteleostei</taxon>
        <taxon>Acanthomorphata</taxon>
        <taxon>Pelagiaria</taxon>
        <taxon>Scombriformes</taxon>
        <taxon>Scombridae</taxon>
        <taxon>Scomber</taxon>
    </lineage>
</organism>
<keyword evidence="5" id="KW-0805">Transcription regulation</keyword>
<name>A0AAV1NUY1_SCOSC</name>
<accession>A0AAV1NUY1</accession>
<dbReference type="PANTHER" id="PTHR13044:SF2">
    <property type="entry name" value="CYCLIC AMP-DEPENDENT TRANSCRIPTION FACTOR ATF-4"/>
    <property type="match status" value="1"/>
</dbReference>
<gene>
    <name evidence="14" type="ORF">FSCOSCO3_A020034</name>
</gene>
<evidence type="ECO:0000256" key="11">
    <source>
        <dbReference type="ARBA" id="ARBA00032136"/>
    </source>
</evidence>
<comment type="similarity">
    <text evidence="2">Belongs to the bZIP family.</text>
</comment>
<proteinExistence type="inferred from homology"/>
<keyword evidence="6" id="KW-0090">Biological rhythms</keyword>
<dbReference type="InterPro" id="IPR004827">
    <property type="entry name" value="bZIP"/>
</dbReference>
<protein>
    <recommendedName>
        <fullName evidence="3">Cyclic AMP-dependent transcription factor ATF-4</fullName>
    </recommendedName>
    <alternativeName>
        <fullName evidence="11">Activating transcription factor 4</fullName>
    </alternativeName>
</protein>
<keyword evidence="7" id="KW-0238">DNA-binding</keyword>
<evidence type="ECO:0000313" key="14">
    <source>
        <dbReference type="EMBL" id="CAK6963386.1"/>
    </source>
</evidence>
<dbReference type="Pfam" id="PF00170">
    <property type="entry name" value="bZIP_1"/>
    <property type="match status" value="1"/>
</dbReference>
<keyword evidence="4" id="KW-0678">Repressor</keyword>
<evidence type="ECO:0000256" key="2">
    <source>
        <dbReference type="ARBA" id="ARBA00007163"/>
    </source>
</evidence>
<evidence type="ECO:0000256" key="9">
    <source>
        <dbReference type="ARBA" id="ARBA00023163"/>
    </source>
</evidence>
<feature type="region of interest" description="Disordered" evidence="12">
    <location>
        <begin position="232"/>
        <end position="260"/>
    </location>
</feature>
<evidence type="ECO:0000256" key="6">
    <source>
        <dbReference type="ARBA" id="ARBA00023108"/>
    </source>
</evidence>
<dbReference type="FunFam" id="1.20.5.170:FF:000021">
    <property type="entry name" value="Cyclic AMP-dependent transcription factor ATF-4"/>
    <property type="match status" value="1"/>
</dbReference>
<feature type="compositionally biased region" description="Basic and acidic residues" evidence="12">
    <location>
        <begin position="399"/>
        <end position="408"/>
    </location>
</feature>
<dbReference type="GO" id="GO:1990590">
    <property type="term" value="C:ATF1-ATF4 transcription factor complex"/>
    <property type="evidence" value="ECO:0007669"/>
    <property type="project" value="TreeGrafter"/>
</dbReference>
<evidence type="ECO:0000256" key="12">
    <source>
        <dbReference type="SAM" id="MobiDB-lite"/>
    </source>
</evidence>
<evidence type="ECO:0000256" key="10">
    <source>
        <dbReference type="ARBA" id="ARBA00023242"/>
    </source>
</evidence>
<dbReference type="GO" id="GO:0042981">
    <property type="term" value="P:regulation of apoptotic process"/>
    <property type="evidence" value="ECO:0007669"/>
    <property type="project" value="UniProtKB-ARBA"/>
</dbReference>